<accession>A0ABT1VYY9</accession>
<dbReference type="CDD" id="cd00448">
    <property type="entry name" value="YjgF_YER057c_UK114_family"/>
    <property type="match status" value="1"/>
</dbReference>
<evidence type="ECO:0000313" key="3">
    <source>
        <dbReference type="Proteomes" id="UP001524547"/>
    </source>
</evidence>
<dbReference type="InterPro" id="IPR006175">
    <property type="entry name" value="YjgF/YER057c/UK114"/>
</dbReference>
<name>A0ABT1VYY9_9PROT</name>
<dbReference type="Pfam" id="PF01042">
    <property type="entry name" value="Ribonuc_L-PSP"/>
    <property type="match status" value="1"/>
</dbReference>
<evidence type="ECO:0000256" key="1">
    <source>
        <dbReference type="SAM" id="SignalP"/>
    </source>
</evidence>
<feature type="chain" id="PRO_5047175453" evidence="1">
    <location>
        <begin position="25"/>
        <end position="147"/>
    </location>
</feature>
<dbReference type="PANTHER" id="PTHR11803">
    <property type="entry name" value="2-IMINOBUTANOATE/2-IMINOPROPANOATE DEAMINASE RIDA"/>
    <property type="match status" value="1"/>
</dbReference>
<dbReference type="SUPFAM" id="SSF55298">
    <property type="entry name" value="YjgF-like"/>
    <property type="match status" value="1"/>
</dbReference>
<dbReference type="PANTHER" id="PTHR11803:SF39">
    <property type="entry name" value="2-IMINOBUTANOATE_2-IMINOPROPANOATE DEAMINASE"/>
    <property type="match status" value="1"/>
</dbReference>
<dbReference type="EMBL" id="JAMZEJ010000007">
    <property type="protein sequence ID" value="MCQ8241563.1"/>
    <property type="molecule type" value="Genomic_DNA"/>
</dbReference>
<reference evidence="2 3" key="1">
    <citation type="submission" date="2022-06" db="EMBL/GenBank/DDBJ databases">
        <title>Rhizosaccharibacter gen. nov. sp. nov. KSS12, endophytic bacteria isolated from sugarcane.</title>
        <authorList>
            <person name="Pitiwittayakul N."/>
        </authorList>
    </citation>
    <scope>NUCLEOTIDE SEQUENCE [LARGE SCALE GENOMIC DNA]</scope>
    <source>
        <strain evidence="2 3">KSS12</strain>
    </source>
</reference>
<gene>
    <name evidence="2" type="ORF">NFI88_12020</name>
</gene>
<evidence type="ECO:0000313" key="2">
    <source>
        <dbReference type="EMBL" id="MCQ8241563.1"/>
    </source>
</evidence>
<proteinExistence type="predicted"/>
<keyword evidence="3" id="KW-1185">Reference proteome</keyword>
<keyword evidence="1" id="KW-0732">Signal</keyword>
<comment type="caution">
    <text evidence="2">The sequence shown here is derived from an EMBL/GenBank/DDBJ whole genome shotgun (WGS) entry which is preliminary data.</text>
</comment>
<feature type="signal peptide" evidence="1">
    <location>
        <begin position="1"/>
        <end position="24"/>
    </location>
</feature>
<organism evidence="2 3">
    <name type="scientific">Rhizosaccharibacter radicis</name>
    <dbReference type="NCBI Taxonomy" id="2782605"/>
    <lineage>
        <taxon>Bacteria</taxon>
        <taxon>Pseudomonadati</taxon>
        <taxon>Pseudomonadota</taxon>
        <taxon>Alphaproteobacteria</taxon>
        <taxon>Acetobacterales</taxon>
        <taxon>Acetobacteraceae</taxon>
        <taxon>Rhizosaccharibacter</taxon>
    </lineage>
</organism>
<dbReference type="InterPro" id="IPR035959">
    <property type="entry name" value="RutC-like_sf"/>
</dbReference>
<protein>
    <submittedName>
        <fullName evidence="2">RidA family protein</fullName>
    </submittedName>
</protein>
<dbReference type="RefSeq" id="WP_422920311.1">
    <property type="nucleotide sequence ID" value="NZ_JAMZEJ010000007.1"/>
</dbReference>
<dbReference type="Proteomes" id="UP001524547">
    <property type="component" value="Unassembled WGS sequence"/>
</dbReference>
<dbReference type="Gene3D" id="3.30.1330.40">
    <property type="entry name" value="RutC-like"/>
    <property type="match status" value="1"/>
</dbReference>
<sequence>MPDFPRGAATTLLTALLLSGPAMAQRPQFFSGGGPPKPFSAAVRAGNVVYASGAIGLDAQGQLPPDFPSQARNAMLNVARELSAARAGMGDVFRCEVALTDMNQFVAFNRIYLGFFRDGAYPARMTTGVSALVRGAAVEVACDAYRP</sequence>